<protein>
    <submittedName>
        <fullName evidence="2">Uncharacterized protein</fullName>
    </submittedName>
</protein>
<evidence type="ECO:0000313" key="1">
    <source>
        <dbReference type="Proteomes" id="UP000887578"/>
    </source>
</evidence>
<keyword evidence="1" id="KW-1185">Reference proteome</keyword>
<dbReference type="WBParaSite" id="PDA_v2.g21271.t1">
    <property type="protein sequence ID" value="PDA_v2.g21271.t1"/>
    <property type="gene ID" value="PDA_v2.g21271"/>
</dbReference>
<evidence type="ECO:0000313" key="2">
    <source>
        <dbReference type="WBParaSite" id="PDA_v2.g21271.t1"/>
    </source>
</evidence>
<accession>A0A914PRM5</accession>
<dbReference type="Proteomes" id="UP000887578">
    <property type="component" value="Unplaced"/>
</dbReference>
<reference evidence="2" key="1">
    <citation type="submission" date="2022-11" db="UniProtKB">
        <authorList>
            <consortium name="WormBaseParasite"/>
        </authorList>
    </citation>
    <scope>IDENTIFICATION</scope>
</reference>
<sequence>MLPKGFMKKFAKYFHKILPKCLKNSTKPIHFEDAIDAVADLDKSNPAKQEFTEAEIIQYMDECEARKIAANAKAAAAAESNNDLQQDFPCHSFDLIATMPSIEIYPISKRTRFFEQMISKFSRCPLDKLVIMKSFNSADAKHLIGLSFDNENAVMFVYANHPLIKQIANALLKVAKEVEFRWLNLREIQILKNY</sequence>
<organism evidence="1 2">
    <name type="scientific">Panagrolaimus davidi</name>
    <dbReference type="NCBI Taxonomy" id="227884"/>
    <lineage>
        <taxon>Eukaryota</taxon>
        <taxon>Metazoa</taxon>
        <taxon>Ecdysozoa</taxon>
        <taxon>Nematoda</taxon>
        <taxon>Chromadorea</taxon>
        <taxon>Rhabditida</taxon>
        <taxon>Tylenchina</taxon>
        <taxon>Panagrolaimomorpha</taxon>
        <taxon>Panagrolaimoidea</taxon>
        <taxon>Panagrolaimidae</taxon>
        <taxon>Panagrolaimus</taxon>
    </lineage>
</organism>
<name>A0A914PRM5_9BILA</name>
<proteinExistence type="predicted"/>
<dbReference type="AlphaFoldDB" id="A0A914PRM5"/>